<proteinExistence type="predicted"/>
<dbReference type="EMBL" id="LBXL01000047">
    <property type="protein sequence ID" value="KKR28551.1"/>
    <property type="molecule type" value="Genomic_DNA"/>
</dbReference>
<sequence length="85" mass="9967">MTQATFSGKLLLMDMSESRKERFQRLATKRVTRILNDIRLLGNLSNRSSYDYSDDEIQKIFTAIESASKHAKSKFTYIKRVKFQL</sequence>
<protein>
    <submittedName>
        <fullName evidence="1">Uncharacterized protein</fullName>
    </submittedName>
</protein>
<evidence type="ECO:0000313" key="2">
    <source>
        <dbReference type="Proteomes" id="UP000034793"/>
    </source>
</evidence>
<accession>A0A0G0PTW9</accession>
<reference evidence="1 2" key="1">
    <citation type="journal article" date="2015" name="Nature">
        <title>rRNA introns, odd ribosomes, and small enigmatic genomes across a large radiation of phyla.</title>
        <authorList>
            <person name="Brown C.T."/>
            <person name="Hug L.A."/>
            <person name="Thomas B.C."/>
            <person name="Sharon I."/>
            <person name="Castelle C.J."/>
            <person name="Singh A."/>
            <person name="Wilkins M.J."/>
            <person name="Williams K.H."/>
            <person name="Banfield J.F."/>
        </authorList>
    </citation>
    <scope>NUCLEOTIDE SEQUENCE [LARGE SCALE GENOMIC DNA]</scope>
</reference>
<dbReference type="Proteomes" id="UP000034793">
    <property type="component" value="Unassembled WGS sequence"/>
</dbReference>
<dbReference type="AlphaFoldDB" id="A0A0G0PTW9"/>
<gene>
    <name evidence="1" type="ORF">UT61_C0047G0005</name>
</gene>
<comment type="caution">
    <text evidence="1">The sequence shown here is derived from an EMBL/GenBank/DDBJ whole genome shotgun (WGS) entry which is preliminary data.</text>
</comment>
<organism evidence="1 2">
    <name type="scientific">Candidatus Woesebacteria bacterium GW2011_GWA1_39_8</name>
    <dbReference type="NCBI Taxonomy" id="1618552"/>
    <lineage>
        <taxon>Bacteria</taxon>
        <taxon>Candidatus Woeseibacteriota</taxon>
    </lineage>
</organism>
<name>A0A0G0PTW9_9BACT</name>
<evidence type="ECO:0000313" key="1">
    <source>
        <dbReference type="EMBL" id="KKR28551.1"/>
    </source>
</evidence>